<reference evidence="10 11" key="1">
    <citation type="submission" date="2018-06" db="EMBL/GenBank/DDBJ databases">
        <title>Towards the identification of Burkholderia cepacia strain which caused fatal septicemia.</title>
        <authorList>
            <person name="Bui L.A.T."/>
            <person name="Zakharova I.B."/>
            <person name="Shpak I.M."/>
            <person name="Teteryatnikova N."/>
            <person name="Ustinov D.V."/>
            <person name="Kuzyutina Y.A."/>
            <person name="Nguyen H.N."/>
            <person name="Antonov A.S."/>
            <person name="Avdyusheva E.F."/>
            <person name="Victorov D.V."/>
        </authorList>
    </citation>
    <scope>NUCLEOTIDE SEQUENCE [LARGE SCALE GENOMIC DNA]</scope>
    <source>
        <strain evidence="10 11">PT02</strain>
    </source>
</reference>
<accession>A0AAQ0JMW1</accession>
<dbReference type="CDD" id="cd00075">
    <property type="entry name" value="HATPase"/>
    <property type="match status" value="1"/>
</dbReference>
<comment type="catalytic activity">
    <reaction evidence="1">
        <text>ATP + protein L-histidine = ADP + protein N-phospho-L-histidine.</text>
        <dbReference type="EC" id="2.7.13.3"/>
    </reaction>
</comment>
<evidence type="ECO:0000256" key="4">
    <source>
        <dbReference type="ARBA" id="ARBA00022553"/>
    </source>
</evidence>
<evidence type="ECO:0000256" key="2">
    <source>
        <dbReference type="ARBA" id="ARBA00004429"/>
    </source>
</evidence>
<feature type="transmembrane region" description="Helical" evidence="8">
    <location>
        <begin position="333"/>
        <end position="355"/>
    </location>
</feature>
<dbReference type="InterPro" id="IPR050736">
    <property type="entry name" value="Sensor_HK_Regulatory"/>
</dbReference>
<proteinExistence type="predicted"/>
<dbReference type="Pfam" id="PF05226">
    <property type="entry name" value="CHASE2"/>
    <property type="match status" value="1"/>
</dbReference>
<sequence length="770" mass="82923">MLDRLRQVPGIAASARPSTWLLLTGVAALAALSCTAAVETLLSPVDRLYWHVVSSGIDRGPRDKVAVIMVDRKTLAELGDSGSYTRTAYAGVLDRVAGASSVVLDMTMISPAQDDGLLAAAIARHGRVVLPAQMSPVHNRADTVILPARSLREAAAAIGQRSVVLSSDHLVQGIVPYVKSSSGDEIPHVGLQAIRVANVPLSDSDVRRHVQPHVTRMGRVEDGTILLGLPLRFDLASYSFVDVLKGRVPASAWHGRIVFIGDGMSEMTGVFYLSTRSGGRVRRVEVDALATEALLDGHLMRRVPAGIQLVVSIAVAIGMLLICLFVPGRRMYGFALAWLAAYVAGETALLVYGAYWTPVGPLLAVCVTIFAVCGWRRAGSLRAALMKEYRGLRGLAGRHAFAGLAKTGDADDAAPTDDDVAQAMSLIREWQSTYVEVIHTLPYPIFVEQDGSLLMCNERGNAMLKSIDVDSDAAARQVIGIAYDKILAAKKTGRIHSAELTLNARTHMMMVTPFGDGDPHRSTASMICLVDIHNITAAVESDRMTLRHMAHDLRNPLSTVLSLLEQHSVSNGSTDPDFLADLHRLVDYSLRVAQDFTQLSRAEHLDQSAYIPVSASDLAMEAVDQVWHSAGAKRIRVEGPHEDGDEAFVLGNRDMLLRALTNLLDNAIKYSDEGTVVDVWITSDERHVSIAVADNGIGIPAEAMPRLFEPFFQVNGTYRDASGGVGLGLPFVKTVVERHGGSIDVTSAPRQGSRFTVHLPMTRAGTDAAA</sequence>
<keyword evidence="4" id="KW-0597">Phosphoprotein</keyword>
<dbReference type="Gene3D" id="3.30.565.10">
    <property type="entry name" value="Histidine kinase-like ATPase, C-terminal domain"/>
    <property type="match status" value="1"/>
</dbReference>
<evidence type="ECO:0000256" key="1">
    <source>
        <dbReference type="ARBA" id="ARBA00000085"/>
    </source>
</evidence>
<feature type="domain" description="Histidine kinase" evidence="9">
    <location>
        <begin position="548"/>
        <end position="763"/>
    </location>
</feature>
<dbReference type="CDD" id="cd00082">
    <property type="entry name" value="HisKA"/>
    <property type="match status" value="1"/>
</dbReference>
<dbReference type="InterPro" id="IPR003594">
    <property type="entry name" value="HATPase_dom"/>
</dbReference>
<dbReference type="FunFam" id="3.30.565.10:FF:000006">
    <property type="entry name" value="Sensor histidine kinase WalK"/>
    <property type="match status" value="1"/>
</dbReference>
<dbReference type="Gene3D" id="1.10.287.130">
    <property type="match status" value="1"/>
</dbReference>
<dbReference type="Proteomes" id="UP000248899">
    <property type="component" value="Unassembled WGS sequence"/>
</dbReference>
<dbReference type="InterPro" id="IPR017181">
    <property type="entry name" value="Sig_transdc_His_kin_CHASE2"/>
</dbReference>
<dbReference type="GO" id="GO:0005886">
    <property type="term" value="C:plasma membrane"/>
    <property type="evidence" value="ECO:0007669"/>
    <property type="project" value="UniProtKB-SubCell"/>
</dbReference>
<keyword evidence="8" id="KW-0472">Membrane</keyword>
<keyword evidence="8" id="KW-0812">Transmembrane</keyword>
<evidence type="ECO:0000256" key="6">
    <source>
        <dbReference type="ARBA" id="ARBA00022777"/>
    </source>
</evidence>
<dbReference type="SUPFAM" id="SSF47384">
    <property type="entry name" value="Homodimeric domain of signal transducing histidine kinase"/>
    <property type="match status" value="1"/>
</dbReference>
<dbReference type="PRINTS" id="PR00344">
    <property type="entry name" value="BCTRLSENSOR"/>
</dbReference>
<protein>
    <recommendedName>
        <fullName evidence="3">histidine kinase</fullName>
        <ecNumber evidence="3">2.7.13.3</ecNumber>
    </recommendedName>
</protein>
<dbReference type="RefSeq" id="WP_111938708.1">
    <property type="nucleotide sequence ID" value="NZ_QLUZ01000001.1"/>
</dbReference>
<dbReference type="AlphaFoldDB" id="A0AAQ0JMW1"/>
<evidence type="ECO:0000256" key="8">
    <source>
        <dbReference type="SAM" id="Phobius"/>
    </source>
</evidence>
<gene>
    <name evidence="10" type="ORF">DPR02_02335</name>
</gene>
<dbReference type="SMART" id="SM00387">
    <property type="entry name" value="HATPase_c"/>
    <property type="match status" value="1"/>
</dbReference>
<keyword evidence="5" id="KW-0808">Transferase</keyword>
<dbReference type="EMBL" id="QLUZ01000001">
    <property type="protein sequence ID" value="RAQ16574.1"/>
    <property type="molecule type" value="Genomic_DNA"/>
</dbReference>
<evidence type="ECO:0000256" key="7">
    <source>
        <dbReference type="ARBA" id="ARBA00023012"/>
    </source>
</evidence>
<dbReference type="InterPro" id="IPR036097">
    <property type="entry name" value="HisK_dim/P_sf"/>
</dbReference>
<comment type="subcellular location">
    <subcellularLocation>
        <location evidence="2">Cell inner membrane</location>
        <topology evidence="2">Multi-pass membrane protein</topology>
    </subcellularLocation>
</comment>
<dbReference type="SMART" id="SM00388">
    <property type="entry name" value="HisKA"/>
    <property type="match status" value="1"/>
</dbReference>
<dbReference type="InterPro" id="IPR036890">
    <property type="entry name" value="HATPase_C_sf"/>
</dbReference>
<dbReference type="PANTHER" id="PTHR43711">
    <property type="entry name" value="TWO-COMPONENT HISTIDINE KINASE"/>
    <property type="match status" value="1"/>
</dbReference>
<evidence type="ECO:0000256" key="3">
    <source>
        <dbReference type="ARBA" id="ARBA00012438"/>
    </source>
</evidence>
<dbReference type="InterPro" id="IPR004358">
    <property type="entry name" value="Sig_transdc_His_kin-like_C"/>
</dbReference>
<keyword evidence="6 10" id="KW-0418">Kinase</keyword>
<keyword evidence="8" id="KW-1133">Transmembrane helix</keyword>
<dbReference type="InterPro" id="IPR005467">
    <property type="entry name" value="His_kinase_dom"/>
</dbReference>
<dbReference type="InterPro" id="IPR003661">
    <property type="entry name" value="HisK_dim/P_dom"/>
</dbReference>
<dbReference type="Pfam" id="PF02518">
    <property type="entry name" value="HATPase_c"/>
    <property type="match status" value="1"/>
</dbReference>
<dbReference type="PIRSF" id="PIRSF037347">
    <property type="entry name" value="STHK_CHASE2_PAS_prd"/>
    <property type="match status" value="1"/>
</dbReference>
<dbReference type="EC" id="2.7.13.3" evidence="3"/>
<name>A0AAQ0JMW1_BURCE</name>
<evidence type="ECO:0000259" key="9">
    <source>
        <dbReference type="PROSITE" id="PS50109"/>
    </source>
</evidence>
<evidence type="ECO:0000256" key="5">
    <source>
        <dbReference type="ARBA" id="ARBA00022679"/>
    </source>
</evidence>
<feature type="transmembrane region" description="Helical" evidence="8">
    <location>
        <begin position="305"/>
        <end position="326"/>
    </location>
</feature>
<organism evidence="10 11">
    <name type="scientific">Burkholderia cepacia</name>
    <name type="common">Pseudomonas cepacia</name>
    <dbReference type="NCBI Taxonomy" id="292"/>
    <lineage>
        <taxon>Bacteria</taxon>
        <taxon>Pseudomonadati</taxon>
        <taxon>Pseudomonadota</taxon>
        <taxon>Betaproteobacteria</taxon>
        <taxon>Burkholderiales</taxon>
        <taxon>Burkholderiaceae</taxon>
        <taxon>Burkholderia</taxon>
        <taxon>Burkholderia cepacia complex</taxon>
    </lineage>
</organism>
<dbReference type="InterPro" id="IPR007890">
    <property type="entry name" value="CHASE2"/>
</dbReference>
<comment type="caution">
    <text evidence="10">The sequence shown here is derived from an EMBL/GenBank/DDBJ whole genome shotgun (WGS) entry which is preliminary data.</text>
</comment>
<dbReference type="PROSITE" id="PS50109">
    <property type="entry name" value="HIS_KIN"/>
    <property type="match status" value="1"/>
</dbReference>
<keyword evidence="7" id="KW-0902">Two-component regulatory system</keyword>
<evidence type="ECO:0000313" key="11">
    <source>
        <dbReference type="Proteomes" id="UP000248899"/>
    </source>
</evidence>
<dbReference type="SUPFAM" id="SSF55874">
    <property type="entry name" value="ATPase domain of HSP90 chaperone/DNA topoisomerase II/histidine kinase"/>
    <property type="match status" value="1"/>
</dbReference>
<dbReference type="PANTHER" id="PTHR43711:SF1">
    <property type="entry name" value="HISTIDINE KINASE 1"/>
    <property type="match status" value="1"/>
</dbReference>
<dbReference type="SMART" id="SM01080">
    <property type="entry name" value="CHASE2"/>
    <property type="match status" value="1"/>
</dbReference>
<dbReference type="GO" id="GO:0000155">
    <property type="term" value="F:phosphorelay sensor kinase activity"/>
    <property type="evidence" value="ECO:0007669"/>
    <property type="project" value="InterPro"/>
</dbReference>
<evidence type="ECO:0000313" key="10">
    <source>
        <dbReference type="EMBL" id="RAQ16574.1"/>
    </source>
</evidence>
<dbReference type="PROSITE" id="PS51257">
    <property type="entry name" value="PROKAR_LIPOPROTEIN"/>
    <property type="match status" value="1"/>
</dbReference>